<gene>
    <name evidence="1" type="ORF">Tchl_0007</name>
</gene>
<proteinExistence type="predicted"/>
<dbReference type="EMBL" id="CP018839">
    <property type="protein sequence ID" value="APR02883.1"/>
    <property type="molecule type" value="Genomic_DNA"/>
</dbReference>
<sequence length="89" mass="10555">MPVISMFFGLIIRMYFFDTDRHHEPHFHVEYGEFEAVFAIQSGELLVGDLPTAKRRLVQAWIEIHREDLLADWRLAVEGKELFRIDPLK</sequence>
<accession>A0A1H5VAF4</accession>
<dbReference type="AlphaFoldDB" id="A0A1H5VAF4"/>
<evidence type="ECO:0000313" key="2">
    <source>
        <dbReference type="Proteomes" id="UP000185739"/>
    </source>
</evidence>
<protein>
    <submittedName>
        <fullName evidence="1">Uncharacterized protein</fullName>
    </submittedName>
</protein>
<name>A0A1H5VAF4_9RHOO</name>
<dbReference type="KEGG" id="tcl:Tchl_0007"/>
<reference evidence="1 2" key="1">
    <citation type="submission" date="2016-12" db="EMBL/GenBank/DDBJ databases">
        <title>Complete genome sequence of Thauera chlorobenzoica, a Betaproteobacterium degrading haloaromatics anaerobically to CO2 and halides.</title>
        <authorList>
            <person name="Goris T."/>
            <person name="Mergelsberg M."/>
            <person name="Boll M."/>
        </authorList>
    </citation>
    <scope>NUCLEOTIDE SEQUENCE [LARGE SCALE GENOMIC DNA]</scope>
    <source>
        <strain evidence="1 2">3CB1</strain>
    </source>
</reference>
<dbReference type="STRING" id="96773.Tchl_0007"/>
<evidence type="ECO:0000313" key="1">
    <source>
        <dbReference type="EMBL" id="APR02883.1"/>
    </source>
</evidence>
<dbReference type="OrthoDB" id="122670at2"/>
<dbReference type="Proteomes" id="UP000185739">
    <property type="component" value="Chromosome"/>
</dbReference>
<dbReference type="InterPro" id="IPR025427">
    <property type="entry name" value="DUF4160"/>
</dbReference>
<dbReference type="RefSeq" id="WP_075146594.1">
    <property type="nucleotide sequence ID" value="NZ_CP018839.1"/>
</dbReference>
<keyword evidence="2" id="KW-1185">Reference proteome</keyword>
<dbReference type="Pfam" id="PF13711">
    <property type="entry name" value="DUF4160"/>
    <property type="match status" value="1"/>
</dbReference>
<organism evidence="1 2">
    <name type="scientific">Thauera chlorobenzoica</name>
    <dbReference type="NCBI Taxonomy" id="96773"/>
    <lineage>
        <taxon>Bacteria</taxon>
        <taxon>Pseudomonadati</taxon>
        <taxon>Pseudomonadota</taxon>
        <taxon>Betaproteobacteria</taxon>
        <taxon>Rhodocyclales</taxon>
        <taxon>Zoogloeaceae</taxon>
        <taxon>Thauera</taxon>
    </lineage>
</organism>